<dbReference type="InterPro" id="IPR036291">
    <property type="entry name" value="NAD(P)-bd_dom_sf"/>
</dbReference>
<dbReference type="EMBL" id="VFLP01000103">
    <property type="protein sequence ID" value="TRX88032.1"/>
    <property type="molecule type" value="Genomic_DNA"/>
</dbReference>
<keyword evidence="3" id="KW-0560">Oxidoreductase</keyword>
<evidence type="ECO:0000256" key="3">
    <source>
        <dbReference type="ARBA" id="ARBA00023002"/>
    </source>
</evidence>
<keyword evidence="2" id="KW-0521">NADP</keyword>
<evidence type="ECO:0000256" key="2">
    <source>
        <dbReference type="ARBA" id="ARBA00022857"/>
    </source>
</evidence>
<dbReference type="Gene3D" id="3.40.50.720">
    <property type="entry name" value="NAD(P)-binding Rossmann-like Domain"/>
    <property type="match status" value="1"/>
</dbReference>
<organism evidence="4 5">
    <name type="scientific">Xylaria flabelliformis</name>
    <dbReference type="NCBI Taxonomy" id="2512241"/>
    <lineage>
        <taxon>Eukaryota</taxon>
        <taxon>Fungi</taxon>
        <taxon>Dikarya</taxon>
        <taxon>Ascomycota</taxon>
        <taxon>Pezizomycotina</taxon>
        <taxon>Sordariomycetes</taxon>
        <taxon>Xylariomycetidae</taxon>
        <taxon>Xylariales</taxon>
        <taxon>Xylariaceae</taxon>
        <taxon>Xylaria</taxon>
    </lineage>
</organism>
<evidence type="ECO:0000313" key="5">
    <source>
        <dbReference type="Proteomes" id="UP000319160"/>
    </source>
</evidence>
<accession>A0A553HJA0</accession>
<dbReference type="SUPFAM" id="SSF51735">
    <property type="entry name" value="NAD(P)-binding Rossmann-fold domains"/>
    <property type="match status" value="1"/>
</dbReference>
<protein>
    <submittedName>
        <fullName evidence="4">Uncharacterized protein</fullName>
    </submittedName>
</protein>
<dbReference type="InterPro" id="IPR052178">
    <property type="entry name" value="Sec_Metab_Biosynth_SDR"/>
</dbReference>
<dbReference type="PRINTS" id="PR00081">
    <property type="entry name" value="GDHRDH"/>
</dbReference>
<keyword evidence="5" id="KW-1185">Reference proteome</keyword>
<gene>
    <name evidence="4" type="ORF">FHL15_011087</name>
</gene>
<dbReference type="Pfam" id="PF13561">
    <property type="entry name" value="adh_short_C2"/>
    <property type="match status" value="1"/>
</dbReference>
<dbReference type="PANTHER" id="PTHR43618">
    <property type="entry name" value="7-ALPHA-HYDROXYSTEROID DEHYDROGENASE"/>
    <property type="match status" value="1"/>
</dbReference>
<dbReference type="AlphaFoldDB" id="A0A553HJA0"/>
<dbReference type="Pfam" id="PF00106">
    <property type="entry name" value="adh_short"/>
    <property type="match status" value="1"/>
</dbReference>
<dbReference type="OrthoDB" id="2962696at2759"/>
<comment type="similarity">
    <text evidence="1">Belongs to the short-chain dehydrogenases/reductases (SDR) family.</text>
</comment>
<name>A0A553HJA0_9PEZI</name>
<dbReference type="GO" id="GO:0016491">
    <property type="term" value="F:oxidoreductase activity"/>
    <property type="evidence" value="ECO:0007669"/>
    <property type="project" value="UniProtKB-KW"/>
</dbReference>
<dbReference type="InterPro" id="IPR002347">
    <property type="entry name" value="SDR_fam"/>
</dbReference>
<dbReference type="STRING" id="2512241.A0A553HJA0"/>
<dbReference type="InterPro" id="IPR020904">
    <property type="entry name" value="Sc_DH/Rdtase_CS"/>
</dbReference>
<dbReference type="PANTHER" id="PTHR43618:SF18">
    <property type="entry name" value="SHORT CHAIN DEHYDROGENASE_REDUCTASE FAMILY (AFU_ORTHOLOGUE AFUA_5G12480)"/>
    <property type="match status" value="1"/>
</dbReference>
<comment type="caution">
    <text evidence="4">The sequence shown here is derived from an EMBL/GenBank/DDBJ whole genome shotgun (WGS) entry which is preliminary data.</text>
</comment>
<proteinExistence type="inferred from homology"/>
<dbReference type="Proteomes" id="UP000319160">
    <property type="component" value="Unassembled WGS sequence"/>
</dbReference>
<reference evidence="5" key="1">
    <citation type="submission" date="2019-06" db="EMBL/GenBank/DDBJ databases">
        <title>Draft genome sequence of the griseofulvin-producing fungus Xylaria cubensis strain G536.</title>
        <authorList>
            <person name="Mead M.E."/>
            <person name="Raja H.A."/>
            <person name="Steenwyk J.L."/>
            <person name="Knowles S.L."/>
            <person name="Oberlies N.H."/>
            <person name="Rokas A."/>
        </authorList>
    </citation>
    <scope>NUCLEOTIDE SEQUENCE [LARGE SCALE GENOMIC DNA]</scope>
    <source>
        <strain evidence="5">G536</strain>
    </source>
</reference>
<evidence type="ECO:0000313" key="4">
    <source>
        <dbReference type="EMBL" id="TRX88032.1"/>
    </source>
</evidence>
<dbReference type="PROSITE" id="PS00061">
    <property type="entry name" value="ADH_SHORT"/>
    <property type="match status" value="1"/>
</dbReference>
<evidence type="ECO:0000256" key="1">
    <source>
        <dbReference type="ARBA" id="ARBA00006484"/>
    </source>
</evidence>
<sequence length="335" mass="35802">MTQGASSKPVLCTGAYSFADKSLGDMIFPSIADFSRLTALIKERKKTHDRRVIIKVDGMVAIITGGGTGIGQMMAKALANAGAKVYILGRRASVLEAAAVMCDVASKESLQNAVDLLTSEVGYVNLVVANSGIMGPYTSYDSTLSIHELRTRLFDHVSMEDFTDTMHVNATAAYFTILAFLELLDAGNKNALKGGFGRPREEGSKVPLVQSQVIVTSSICAYSREKATAPAYGASKSAITQLAQHAATNLAPYQIRVNTLAPGFFMSEMAEPIISVRDPETEGIDHPDFMPARRFGTEEELAGTILYLASKAGAYCNGAIFNFDGGRLAVVPSTY</sequence>
<dbReference type="CDD" id="cd05233">
    <property type="entry name" value="SDR_c"/>
    <property type="match status" value="1"/>
</dbReference>